<keyword evidence="3" id="KW-1185">Reference proteome</keyword>
<dbReference type="Proteomes" id="UP000663992">
    <property type="component" value="Unassembled WGS sequence"/>
</dbReference>
<comment type="caution">
    <text evidence="2">The sequence shown here is derived from an EMBL/GenBank/DDBJ whole genome shotgun (WGS) entry which is preliminary data.</text>
</comment>
<dbReference type="InterPro" id="IPR012577">
    <property type="entry name" value="NIPSNAP"/>
</dbReference>
<accession>A0ABS3CS27</accession>
<dbReference type="EMBL" id="JAFKCS010000006">
    <property type="protein sequence ID" value="MBN7819936.1"/>
    <property type="molecule type" value="Genomic_DNA"/>
</dbReference>
<organism evidence="2 3">
    <name type="scientific">Bowmanella yangjiangensis</name>
    <dbReference type="NCBI Taxonomy" id="2811230"/>
    <lineage>
        <taxon>Bacteria</taxon>
        <taxon>Pseudomonadati</taxon>
        <taxon>Pseudomonadota</taxon>
        <taxon>Gammaproteobacteria</taxon>
        <taxon>Alteromonadales</taxon>
        <taxon>Alteromonadaceae</taxon>
        <taxon>Bowmanella</taxon>
    </lineage>
</organism>
<sequence>MTLTCFIRYKLDPAKLELFRRYAENWAQIIPACGGDLLGYFLPHEGTNCEGWGLVSFTSLAEYEAYRRRLSEDAKAKENFAFARREGFIFEEYRTFLAAEPQSYLRTVALKG</sequence>
<feature type="domain" description="NIPSNAP" evidence="1">
    <location>
        <begin position="6"/>
        <end position="100"/>
    </location>
</feature>
<dbReference type="SUPFAM" id="SSF54909">
    <property type="entry name" value="Dimeric alpha+beta barrel"/>
    <property type="match status" value="1"/>
</dbReference>
<dbReference type="InterPro" id="IPR011008">
    <property type="entry name" value="Dimeric_a/b-barrel"/>
</dbReference>
<dbReference type="RefSeq" id="WP_206593769.1">
    <property type="nucleotide sequence ID" value="NZ_JAFKCS010000006.1"/>
</dbReference>
<evidence type="ECO:0000313" key="3">
    <source>
        <dbReference type="Proteomes" id="UP000663992"/>
    </source>
</evidence>
<proteinExistence type="predicted"/>
<evidence type="ECO:0000313" key="2">
    <source>
        <dbReference type="EMBL" id="MBN7819936.1"/>
    </source>
</evidence>
<evidence type="ECO:0000259" key="1">
    <source>
        <dbReference type="Pfam" id="PF07978"/>
    </source>
</evidence>
<reference evidence="2 3" key="1">
    <citation type="submission" date="2021-03" db="EMBL/GenBank/DDBJ databases">
        <title>novel species isolated from a fishpond in China.</title>
        <authorList>
            <person name="Lu H."/>
            <person name="Cai Z."/>
        </authorList>
    </citation>
    <scope>NUCLEOTIDE SEQUENCE [LARGE SCALE GENOMIC DNA]</scope>
    <source>
        <strain evidence="2 3">Y57</strain>
    </source>
</reference>
<gene>
    <name evidence="2" type="ORF">J0A65_08660</name>
</gene>
<dbReference type="Pfam" id="PF07978">
    <property type="entry name" value="NIPSNAP"/>
    <property type="match status" value="1"/>
</dbReference>
<name>A0ABS3CS27_9ALTE</name>
<protein>
    <submittedName>
        <fullName evidence="2">NIPSNAP family protein</fullName>
    </submittedName>
</protein>